<reference evidence="1 2" key="1">
    <citation type="submission" date="2021-03" db="EMBL/GenBank/DDBJ databases">
        <title>Actinomadura violae sp. nov., isolated from lichen in Thailand.</title>
        <authorList>
            <person name="Kanchanasin P."/>
            <person name="Saeng-In P."/>
            <person name="Phongsopitanun W."/>
            <person name="Yuki M."/>
            <person name="Kudo T."/>
            <person name="Ohkuma M."/>
            <person name="Tanasupawat S."/>
        </authorList>
    </citation>
    <scope>NUCLEOTIDE SEQUENCE [LARGE SCALE GENOMIC DNA]</scope>
    <source>
        <strain evidence="1 2">LCR2-06</strain>
    </source>
</reference>
<evidence type="ECO:0000313" key="1">
    <source>
        <dbReference type="EMBL" id="MBO2461560.1"/>
    </source>
</evidence>
<protein>
    <submittedName>
        <fullName evidence="1">Uncharacterized protein</fullName>
    </submittedName>
</protein>
<dbReference type="Proteomes" id="UP000680206">
    <property type="component" value="Unassembled WGS sequence"/>
</dbReference>
<evidence type="ECO:0000313" key="2">
    <source>
        <dbReference type="Proteomes" id="UP000680206"/>
    </source>
</evidence>
<gene>
    <name evidence="1" type="ORF">J4709_28680</name>
</gene>
<dbReference type="RefSeq" id="WP_208244917.1">
    <property type="nucleotide sequence ID" value="NZ_JAGEPF010000018.1"/>
</dbReference>
<accession>A0ABS3RZW4</accession>
<dbReference type="EMBL" id="JAGEPF010000018">
    <property type="protein sequence ID" value="MBO2461560.1"/>
    <property type="molecule type" value="Genomic_DNA"/>
</dbReference>
<name>A0ABS3RZW4_9ACTN</name>
<organism evidence="1 2">
    <name type="scientific">Actinomadura violacea</name>
    <dbReference type="NCBI Taxonomy" id="2819934"/>
    <lineage>
        <taxon>Bacteria</taxon>
        <taxon>Bacillati</taxon>
        <taxon>Actinomycetota</taxon>
        <taxon>Actinomycetes</taxon>
        <taxon>Streptosporangiales</taxon>
        <taxon>Thermomonosporaceae</taxon>
        <taxon>Actinomadura</taxon>
    </lineage>
</organism>
<keyword evidence="2" id="KW-1185">Reference proteome</keyword>
<sequence length="116" mass="13450">MNLWSALAVPGLFVLVMGGTMFVTRVTEPYRCIPACIVVADARQFRTAERYIARLVASDADETLRMKFAITAMLHWLRYETRYGPKRRRLRRARQAEYWEIRLAEVNAAMGLPTRV</sequence>
<proteinExistence type="predicted"/>
<comment type="caution">
    <text evidence="1">The sequence shown here is derived from an EMBL/GenBank/DDBJ whole genome shotgun (WGS) entry which is preliminary data.</text>
</comment>